<evidence type="ECO:0000313" key="3">
    <source>
        <dbReference type="EMBL" id="AJG99627.1"/>
    </source>
</evidence>
<dbReference type="InterPro" id="IPR038300">
    <property type="entry name" value="SASP_sf_alpha/beta"/>
</dbReference>
<dbReference type="EMBL" id="JABSXK010000001">
    <property type="protein sequence ID" value="NRV11821.1"/>
    <property type="molecule type" value="Genomic_DNA"/>
</dbReference>
<dbReference type="Proteomes" id="UP000822184">
    <property type="component" value="Unassembled WGS sequence"/>
</dbReference>
<name>A0A0B5QNP6_CLOBE</name>
<dbReference type="EMBL" id="JABTDW010000001">
    <property type="protein sequence ID" value="NSB14922.1"/>
    <property type="molecule type" value="Genomic_DNA"/>
</dbReference>
<protein>
    <submittedName>
        <fullName evidence="3">Spore protein</fullName>
    </submittedName>
</protein>
<gene>
    <name evidence="5" type="ORF">BCD95_003181</name>
    <name evidence="4" type="ORF">DFH45_004784</name>
    <name evidence="3" type="ORF">LF65_03060</name>
</gene>
<dbReference type="InterPro" id="IPR001448">
    <property type="entry name" value="SASP_alpha/beta-type"/>
</dbReference>
<evidence type="ECO:0000313" key="4">
    <source>
        <dbReference type="EMBL" id="NRV11821.1"/>
    </source>
</evidence>
<evidence type="ECO:0000313" key="5">
    <source>
        <dbReference type="EMBL" id="NSB14922.1"/>
    </source>
</evidence>
<organism evidence="3 6">
    <name type="scientific">Clostridium beijerinckii</name>
    <name type="common">Clostridium MP</name>
    <dbReference type="NCBI Taxonomy" id="1520"/>
    <lineage>
        <taxon>Bacteria</taxon>
        <taxon>Bacillati</taxon>
        <taxon>Bacillota</taxon>
        <taxon>Clostridia</taxon>
        <taxon>Eubacteriales</taxon>
        <taxon>Clostridiaceae</taxon>
        <taxon>Clostridium</taxon>
    </lineage>
</organism>
<dbReference type="STRING" id="1520.LF65_03060"/>
<dbReference type="EMBL" id="CP010086">
    <property type="protein sequence ID" value="AJG99627.1"/>
    <property type="molecule type" value="Genomic_DNA"/>
</dbReference>
<sequence length="68" mass="7704">MSRRPLVPEARAKLDKLKIEFENELGVELNDNYKGNKSSKLNGRVGGPIGGLMTKKMIKEYEKNLIDK</sequence>
<dbReference type="Gene3D" id="6.10.10.80">
    <property type="entry name" value="Small, acid-soluble spore protein, alpha/beta type-like"/>
    <property type="match status" value="1"/>
</dbReference>
<reference evidence="6" key="1">
    <citation type="submission" date="2014-12" db="EMBL/GenBank/DDBJ databases">
        <title>Genome sequence of Clostridium beijerinckii strain 59B.</title>
        <authorList>
            <person name="Little G.T."/>
            <person name="Minton N.P."/>
        </authorList>
    </citation>
    <scope>NUCLEOTIDE SEQUENCE [LARGE SCALE GENOMIC DNA]</scope>
    <source>
        <strain evidence="6">59B</strain>
    </source>
</reference>
<dbReference type="PANTHER" id="PTHR36107:SF1">
    <property type="entry name" value="SMALL, ACID-SOLUBLE SPORE PROTEIN A"/>
    <property type="match status" value="1"/>
</dbReference>
<dbReference type="KEGG" id="cbei:LF65_03060"/>
<dbReference type="InterPro" id="IPR050847">
    <property type="entry name" value="SASP_DNA-binding"/>
</dbReference>
<dbReference type="AlphaFoldDB" id="A0A0B5QNP6"/>
<evidence type="ECO:0000256" key="2">
    <source>
        <dbReference type="ARBA" id="ARBA00022969"/>
    </source>
</evidence>
<proteinExistence type="predicted"/>
<reference evidence="3" key="2">
    <citation type="submission" date="2016-02" db="EMBL/GenBank/DDBJ databases">
        <title>Genome sequence of Clostridium beijerinckii strain 59B.</title>
        <authorList>
            <person name="Little G.T."/>
            <person name="Minton N.P."/>
        </authorList>
    </citation>
    <scope>NUCLEOTIDE SEQUENCE</scope>
    <source>
        <strain evidence="3">NCIMB 14988</strain>
    </source>
</reference>
<dbReference type="Pfam" id="PF00269">
    <property type="entry name" value="SASP"/>
    <property type="match status" value="1"/>
</dbReference>
<evidence type="ECO:0000313" key="6">
    <source>
        <dbReference type="Proteomes" id="UP000031866"/>
    </source>
</evidence>
<dbReference type="RefSeq" id="WP_017211697.1">
    <property type="nucleotide sequence ID" value="NZ_CP010086.2"/>
</dbReference>
<dbReference type="GO" id="GO:0006265">
    <property type="term" value="P:DNA topological change"/>
    <property type="evidence" value="ECO:0007669"/>
    <property type="project" value="InterPro"/>
</dbReference>
<accession>A0A0B5QNP6</accession>
<dbReference type="GO" id="GO:0030435">
    <property type="term" value="P:sporulation resulting in formation of a cellular spore"/>
    <property type="evidence" value="ECO:0007669"/>
    <property type="project" value="UniProtKB-KW"/>
</dbReference>
<keyword evidence="2" id="KW-0749">Sporulation</keyword>
<dbReference type="OrthoDB" id="1683773at2"/>
<dbReference type="GO" id="GO:0003690">
    <property type="term" value="F:double-stranded DNA binding"/>
    <property type="evidence" value="ECO:0007669"/>
    <property type="project" value="InterPro"/>
</dbReference>
<comment type="function">
    <text evidence="1">SASP are bound to spore DNA. They are double-stranded DNA-binding proteins that cause DNA to change to an a-like conformation. They protect the DNA backbone from chemical and enzymatic cleavage and are thus involved in dormant spore's high resistance to UV light.</text>
</comment>
<evidence type="ECO:0000256" key="1">
    <source>
        <dbReference type="ARBA" id="ARBA00003863"/>
    </source>
</evidence>
<reference evidence="5" key="3">
    <citation type="submission" date="2020-06" db="EMBL/GenBank/DDBJ databases">
        <title>Genomic insights into acetone-butanol-ethanol (ABE) fermentation by sequencing solventogenic clostridia strains.</title>
        <authorList>
            <person name="Brown S."/>
        </authorList>
    </citation>
    <scope>NUCLEOTIDE SEQUENCE</scope>
    <source>
        <strain evidence="5">DJ123</strain>
        <strain evidence="4">DJ126</strain>
    </source>
</reference>
<dbReference type="Proteomes" id="UP000821656">
    <property type="component" value="Unassembled WGS sequence"/>
</dbReference>
<dbReference type="Proteomes" id="UP000031866">
    <property type="component" value="Chromosome"/>
</dbReference>
<dbReference type="PANTHER" id="PTHR36107">
    <property type="entry name" value="SMALL, ACID-SOLUBLE SPORE PROTEIN A"/>
    <property type="match status" value="1"/>
</dbReference>